<dbReference type="Proteomes" id="UP000027195">
    <property type="component" value="Unassembled WGS sequence"/>
</dbReference>
<gene>
    <name evidence="3" type="ORF">BOTBODRAFT_72631</name>
</gene>
<evidence type="ECO:0000256" key="1">
    <source>
        <dbReference type="ARBA" id="ARBA00023125"/>
    </source>
</evidence>
<dbReference type="InParanoid" id="A0A067LYM7"/>
<feature type="non-terminal residue" evidence="3">
    <location>
        <position position="57"/>
    </location>
</feature>
<evidence type="ECO:0000313" key="4">
    <source>
        <dbReference type="Proteomes" id="UP000027195"/>
    </source>
</evidence>
<protein>
    <recommendedName>
        <fullName evidence="2">HTH CENPB-type domain-containing protein</fullName>
    </recommendedName>
</protein>
<evidence type="ECO:0000313" key="3">
    <source>
        <dbReference type="EMBL" id="KDQ08329.1"/>
    </source>
</evidence>
<name>A0A067LYM7_BOTB1</name>
<proteinExistence type="predicted"/>
<dbReference type="HOGENOM" id="CLU_206234_0_0_1"/>
<keyword evidence="4" id="KW-1185">Reference proteome</keyword>
<dbReference type="PROSITE" id="PS51253">
    <property type="entry name" value="HTH_CENPB"/>
    <property type="match status" value="1"/>
</dbReference>
<dbReference type="OrthoDB" id="3197907at2759"/>
<keyword evidence="1" id="KW-0238">DNA-binding</keyword>
<dbReference type="Pfam" id="PF03221">
    <property type="entry name" value="HTH_Tnp_Tc5"/>
    <property type="match status" value="1"/>
</dbReference>
<sequence length="57" mass="6655">NRLKQKLTVVEEKIIVEYTLTSANWGFPPTHLDIRTQANTILESRQGPEYKPVSEKW</sequence>
<dbReference type="InterPro" id="IPR006600">
    <property type="entry name" value="HTH_CenpB_DNA-bd_dom"/>
</dbReference>
<feature type="domain" description="HTH CENPB-type" evidence="2">
    <location>
        <begin position="1"/>
        <end position="57"/>
    </location>
</feature>
<evidence type="ECO:0000259" key="2">
    <source>
        <dbReference type="PROSITE" id="PS51253"/>
    </source>
</evidence>
<dbReference type="AlphaFoldDB" id="A0A067LYM7"/>
<dbReference type="EMBL" id="KL198092">
    <property type="protein sequence ID" value="KDQ08329.1"/>
    <property type="molecule type" value="Genomic_DNA"/>
</dbReference>
<organism evidence="3 4">
    <name type="scientific">Botryobasidium botryosum (strain FD-172 SS1)</name>
    <dbReference type="NCBI Taxonomy" id="930990"/>
    <lineage>
        <taxon>Eukaryota</taxon>
        <taxon>Fungi</taxon>
        <taxon>Dikarya</taxon>
        <taxon>Basidiomycota</taxon>
        <taxon>Agaricomycotina</taxon>
        <taxon>Agaricomycetes</taxon>
        <taxon>Cantharellales</taxon>
        <taxon>Botryobasidiaceae</taxon>
        <taxon>Botryobasidium</taxon>
    </lineage>
</organism>
<feature type="non-terminal residue" evidence="3">
    <location>
        <position position="1"/>
    </location>
</feature>
<accession>A0A067LYM7</accession>
<dbReference type="GO" id="GO:0003677">
    <property type="term" value="F:DNA binding"/>
    <property type="evidence" value="ECO:0007669"/>
    <property type="project" value="UniProtKB-KW"/>
</dbReference>
<reference evidence="4" key="1">
    <citation type="journal article" date="2014" name="Proc. Natl. Acad. Sci. U.S.A.">
        <title>Extensive sampling of basidiomycete genomes demonstrates inadequacy of the white-rot/brown-rot paradigm for wood decay fungi.</title>
        <authorList>
            <person name="Riley R."/>
            <person name="Salamov A.A."/>
            <person name="Brown D.W."/>
            <person name="Nagy L.G."/>
            <person name="Floudas D."/>
            <person name="Held B.W."/>
            <person name="Levasseur A."/>
            <person name="Lombard V."/>
            <person name="Morin E."/>
            <person name="Otillar R."/>
            <person name="Lindquist E.A."/>
            <person name="Sun H."/>
            <person name="LaButti K.M."/>
            <person name="Schmutz J."/>
            <person name="Jabbour D."/>
            <person name="Luo H."/>
            <person name="Baker S.E."/>
            <person name="Pisabarro A.G."/>
            <person name="Walton J.D."/>
            <person name="Blanchette R.A."/>
            <person name="Henrissat B."/>
            <person name="Martin F."/>
            <person name="Cullen D."/>
            <person name="Hibbett D.S."/>
            <person name="Grigoriev I.V."/>
        </authorList>
    </citation>
    <scope>NUCLEOTIDE SEQUENCE [LARGE SCALE GENOMIC DNA]</scope>
    <source>
        <strain evidence="4">FD-172 SS1</strain>
    </source>
</reference>